<keyword evidence="2" id="KW-1185">Reference proteome</keyword>
<dbReference type="EMBL" id="MU128939">
    <property type="protein sequence ID" value="KAF9516489.1"/>
    <property type="molecule type" value="Genomic_DNA"/>
</dbReference>
<evidence type="ECO:0000313" key="2">
    <source>
        <dbReference type="Proteomes" id="UP000886523"/>
    </source>
</evidence>
<sequence>MAAEKSDAQRQYGDRLAEYNHSLELQQTRSKPRLPTILKTRADIERKMVSVQAAIDLGCLIYQRDGTVIHETMEMCGICGFLRRDYQDGDRHDPRPKLATDVTHFRSRAYFLSGGWGNHVNEVHLGPLAYPPECPSSCRSVSGDGKAFCSTCANRRVMRQINGDRDLDLLVYKFKFVRGDDPGPWRGTEAEMTEFLEQYGLLGPAFFGSGPCRQCYTFHSEVGY</sequence>
<accession>A0A9P6DYZ4</accession>
<comment type="caution">
    <text evidence="1">The sequence shown here is derived from an EMBL/GenBank/DDBJ whole genome shotgun (WGS) entry which is preliminary data.</text>
</comment>
<gene>
    <name evidence="1" type="ORF">BS47DRAFT_666082</name>
</gene>
<evidence type="ECO:0000313" key="1">
    <source>
        <dbReference type="EMBL" id="KAF9516489.1"/>
    </source>
</evidence>
<dbReference type="AlphaFoldDB" id="A0A9P6DYZ4"/>
<reference evidence="1" key="1">
    <citation type="journal article" date="2020" name="Nat. Commun.">
        <title>Large-scale genome sequencing of mycorrhizal fungi provides insights into the early evolution of symbiotic traits.</title>
        <authorList>
            <person name="Miyauchi S."/>
            <person name="Kiss E."/>
            <person name="Kuo A."/>
            <person name="Drula E."/>
            <person name="Kohler A."/>
            <person name="Sanchez-Garcia M."/>
            <person name="Morin E."/>
            <person name="Andreopoulos B."/>
            <person name="Barry K.W."/>
            <person name="Bonito G."/>
            <person name="Buee M."/>
            <person name="Carver A."/>
            <person name="Chen C."/>
            <person name="Cichocki N."/>
            <person name="Clum A."/>
            <person name="Culley D."/>
            <person name="Crous P.W."/>
            <person name="Fauchery L."/>
            <person name="Girlanda M."/>
            <person name="Hayes R.D."/>
            <person name="Keri Z."/>
            <person name="LaButti K."/>
            <person name="Lipzen A."/>
            <person name="Lombard V."/>
            <person name="Magnuson J."/>
            <person name="Maillard F."/>
            <person name="Murat C."/>
            <person name="Nolan M."/>
            <person name="Ohm R.A."/>
            <person name="Pangilinan J."/>
            <person name="Pereira M.F."/>
            <person name="Perotto S."/>
            <person name="Peter M."/>
            <person name="Pfister S."/>
            <person name="Riley R."/>
            <person name="Sitrit Y."/>
            <person name="Stielow J.B."/>
            <person name="Szollosi G."/>
            <person name="Zifcakova L."/>
            <person name="Stursova M."/>
            <person name="Spatafora J.W."/>
            <person name="Tedersoo L."/>
            <person name="Vaario L.M."/>
            <person name="Yamada A."/>
            <person name="Yan M."/>
            <person name="Wang P."/>
            <person name="Xu J."/>
            <person name="Bruns T."/>
            <person name="Baldrian P."/>
            <person name="Vilgalys R."/>
            <person name="Dunand C."/>
            <person name="Henrissat B."/>
            <person name="Grigoriev I.V."/>
            <person name="Hibbett D."/>
            <person name="Nagy L.G."/>
            <person name="Martin F.M."/>
        </authorList>
    </citation>
    <scope>NUCLEOTIDE SEQUENCE</scope>
    <source>
        <strain evidence="1">UP504</strain>
    </source>
</reference>
<name>A0A9P6DYZ4_9AGAM</name>
<dbReference type="Proteomes" id="UP000886523">
    <property type="component" value="Unassembled WGS sequence"/>
</dbReference>
<organism evidence="1 2">
    <name type="scientific">Hydnum rufescens UP504</name>
    <dbReference type="NCBI Taxonomy" id="1448309"/>
    <lineage>
        <taxon>Eukaryota</taxon>
        <taxon>Fungi</taxon>
        <taxon>Dikarya</taxon>
        <taxon>Basidiomycota</taxon>
        <taxon>Agaricomycotina</taxon>
        <taxon>Agaricomycetes</taxon>
        <taxon>Cantharellales</taxon>
        <taxon>Hydnaceae</taxon>
        <taxon>Hydnum</taxon>
    </lineage>
</organism>
<proteinExistence type="predicted"/>
<protein>
    <submittedName>
        <fullName evidence="1">Uncharacterized protein</fullName>
    </submittedName>
</protein>